<protein>
    <submittedName>
        <fullName evidence="3">Long-chain fatty acid--CoA ligase</fullName>
        <ecNumber evidence="3">6.2.1.3</ecNumber>
    </submittedName>
</protein>
<evidence type="ECO:0000313" key="4">
    <source>
        <dbReference type="Proteomes" id="UP000285376"/>
    </source>
</evidence>
<proteinExistence type="predicted"/>
<dbReference type="Gene3D" id="3.30.300.30">
    <property type="match status" value="1"/>
</dbReference>
<dbReference type="PROSITE" id="PS00455">
    <property type="entry name" value="AMP_BINDING"/>
    <property type="match status" value="1"/>
</dbReference>
<dbReference type="InterPro" id="IPR020845">
    <property type="entry name" value="AMP-binding_CS"/>
</dbReference>
<reference evidence="3 4" key="1">
    <citation type="submission" date="2018-08" db="EMBL/GenBank/DDBJ databases">
        <title>Whole genome sequence analysis of Dermacoccus abyssi bacteria isolated from Deep Mariana trench Micromonospora spp reveals genes involved in the environmental adaptation and production of secondary metabolites.</title>
        <authorList>
            <person name="Abdel-Mageed W.M."/>
            <person name="Lehri B."/>
            <person name="Nouioui I."/>
            <person name="Goodfellow I."/>
            <person name="Jaspars M."/>
            <person name="Karlyshev A."/>
        </authorList>
    </citation>
    <scope>NUCLEOTIDE SEQUENCE [LARGE SCALE GENOMIC DNA]</scope>
    <source>
        <strain evidence="3 4">MT1.1</strain>
    </source>
</reference>
<dbReference type="InterPro" id="IPR000873">
    <property type="entry name" value="AMP-dep_synth/lig_dom"/>
</dbReference>
<name>A0A417Z7F2_9MICO</name>
<dbReference type="Pfam" id="PF13193">
    <property type="entry name" value="AMP-binding_C"/>
    <property type="match status" value="1"/>
</dbReference>
<organism evidence="3 4">
    <name type="scientific">Dermacoccus abyssi</name>
    <dbReference type="NCBI Taxonomy" id="322596"/>
    <lineage>
        <taxon>Bacteria</taxon>
        <taxon>Bacillati</taxon>
        <taxon>Actinomycetota</taxon>
        <taxon>Actinomycetes</taxon>
        <taxon>Micrococcales</taxon>
        <taxon>Dermacoccaceae</taxon>
        <taxon>Dermacoccus</taxon>
    </lineage>
</organism>
<keyword evidence="3" id="KW-0436">Ligase</keyword>
<dbReference type="InterPro" id="IPR042099">
    <property type="entry name" value="ANL_N_sf"/>
</dbReference>
<dbReference type="Proteomes" id="UP000285376">
    <property type="component" value="Unassembled WGS sequence"/>
</dbReference>
<dbReference type="EC" id="6.2.1.3" evidence="3"/>
<dbReference type="PANTHER" id="PTHR43767">
    <property type="entry name" value="LONG-CHAIN-FATTY-ACID--COA LIGASE"/>
    <property type="match status" value="1"/>
</dbReference>
<comment type="caution">
    <text evidence="3">The sequence shown here is derived from an EMBL/GenBank/DDBJ whole genome shotgun (WGS) entry which is preliminary data.</text>
</comment>
<feature type="domain" description="AMP-dependent synthetase/ligase" evidence="1">
    <location>
        <begin position="30"/>
        <end position="420"/>
    </location>
</feature>
<evidence type="ECO:0000259" key="2">
    <source>
        <dbReference type="Pfam" id="PF13193"/>
    </source>
</evidence>
<dbReference type="AlphaFoldDB" id="A0A417Z7F2"/>
<gene>
    <name evidence="3" type="ORF">D1832_04700</name>
</gene>
<dbReference type="InterPro" id="IPR050237">
    <property type="entry name" value="ATP-dep_AMP-bd_enzyme"/>
</dbReference>
<dbReference type="PANTHER" id="PTHR43767:SF1">
    <property type="entry name" value="NONRIBOSOMAL PEPTIDE SYNTHASE PES1 (EUROFUNG)-RELATED"/>
    <property type="match status" value="1"/>
</dbReference>
<accession>A0A417Z7F2</accession>
<dbReference type="RefSeq" id="WP_118912843.1">
    <property type="nucleotide sequence ID" value="NZ_CBCRVH010000003.1"/>
</dbReference>
<evidence type="ECO:0000313" key="3">
    <source>
        <dbReference type="EMBL" id="RHW46553.1"/>
    </source>
</evidence>
<dbReference type="GO" id="GO:0004467">
    <property type="term" value="F:long-chain fatty acid-CoA ligase activity"/>
    <property type="evidence" value="ECO:0007669"/>
    <property type="project" value="UniProtKB-EC"/>
</dbReference>
<dbReference type="InterPro" id="IPR025110">
    <property type="entry name" value="AMP-bd_C"/>
</dbReference>
<dbReference type="NCBIfam" id="NF004114">
    <property type="entry name" value="PRK05605.1"/>
    <property type="match status" value="1"/>
</dbReference>
<dbReference type="SUPFAM" id="SSF56801">
    <property type="entry name" value="Acetyl-CoA synthetase-like"/>
    <property type="match status" value="1"/>
</dbReference>
<feature type="domain" description="AMP-binding enzyme C-terminal" evidence="2">
    <location>
        <begin position="470"/>
        <end position="546"/>
    </location>
</feature>
<dbReference type="Gene3D" id="3.40.50.12780">
    <property type="entry name" value="N-terminal domain of ligase-like"/>
    <property type="match status" value="1"/>
</dbReference>
<dbReference type="EMBL" id="QWLM01000004">
    <property type="protein sequence ID" value="RHW46553.1"/>
    <property type="molecule type" value="Genomic_DNA"/>
</dbReference>
<sequence length="566" mass="60804">MTNESVWAGSYAPGVPLHLDYGNETLVEQFERAARKFSDRPAIDFMGQVTSYGDLARDVHRVAAALVEMGVEAGDRVAVLLPGCPQNIVATQSIMRIGAVAVQHNPLYTQDELKAPFADHGARIVIAWDKITPMIADLAQTTDIDTIISVDVTKALPFAKRLALRLPVAKARASREKLTGPAPDGVMAWQNLLTYGDLPIWHPRPSKDDAAVMLYTSGTSGTPKGVPLTHANLVANCLQGKAWAQLEDGRETFLVVLPMFHAYGLTISVLAGINLGACLLVLPAPEVPLIVEAIKRRTPTFAPGVPPLYGKIIEEAEKRGVSLEGIRIGLSGAMSLPVDLVERWEQATGGHLIEGYGLTETSPVVVGNPISADRRAGSIGVPFPDVEIRLADPEDVTKDAPAEGPGELLVRGPQVFGGYFGRAEETRQAFHDGFFRTGDVVEMGEGGYLTVVDRIKEMIVTGGFNVYPSEVEGALRQHESVEDVAVVGMPASGGGEDVVASVVLAEGHSDVDAKALRSHVKQTLTAYKAPRRFVVVDELPTNQMGKVQRRDVAKLVEEKEKAADAR</sequence>
<evidence type="ECO:0000259" key="1">
    <source>
        <dbReference type="Pfam" id="PF00501"/>
    </source>
</evidence>
<dbReference type="InterPro" id="IPR045851">
    <property type="entry name" value="AMP-bd_C_sf"/>
</dbReference>
<dbReference type="Pfam" id="PF00501">
    <property type="entry name" value="AMP-binding"/>
    <property type="match status" value="1"/>
</dbReference>